<keyword evidence="3" id="KW-1185">Reference proteome</keyword>
<proteinExistence type="predicted"/>
<feature type="region of interest" description="Disordered" evidence="1">
    <location>
        <begin position="43"/>
        <end position="73"/>
    </location>
</feature>
<organism evidence="2 3">
    <name type="scientific">Ramazzottius varieornatus</name>
    <name type="common">Water bear</name>
    <name type="synonym">Tardigrade</name>
    <dbReference type="NCBI Taxonomy" id="947166"/>
    <lineage>
        <taxon>Eukaryota</taxon>
        <taxon>Metazoa</taxon>
        <taxon>Ecdysozoa</taxon>
        <taxon>Tardigrada</taxon>
        <taxon>Eutardigrada</taxon>
        <taxon>Parachela</taxon>
        <taxon>Hypsibioidea</taxon>
        <taxon>Ramazzottiidae</taxon>
        <taxon>Ramazzottius</taxon>
    </lineage>
</organism>
<name>A0A1D1VJA5_RAMVA</name>
<comment type="caution">
    <text evidence="2">The sequence shown here is derived from an EMBL/GenBank/DDBJ whole genome shotgun (WGS) entry which is preliminary data.</text>
</comment>
<gene>
    <name evidence="2" type="primary">RvY_10778-1</name>
    <name evidence="2" type="synonym">RvY_10778.1</name>
    <name evidence="2" type="ORF">RvY_10778</name>
</gene>
<dbReference type="EMBL" id="BDGG01000005">
    <property type="protein sequence ID" value="GAU99837.1"/>
    <property type="molecule type" value="Genomic_DNA"/>
</dbReference>
<sequence>MQVRFDCEWARGGGRDYFHDEHLDLHLKRLDNPWTEQSYHSGWKPDLVAEDDPDQNENSEKEVDEEEGIAYCT</sequence>
<reference evidence="2 3" key="1">
    <citation type="journal article" date="2016" name="Nat. Commun.">
        <title>Extremotolerant tardigrade genome and improved radiotolerance of human cultured cells by tardigrade-unique protein.</title>
        <authorList>
            <person name="Hashimoto T."/>
            <person name="Horikawa D.D."/>
            <person name="Saito Y."/>
            <person name="Kuwahara H."/>
            <person name="Kozuka-Hata H."/>
            <person name="Shin-I T."/>
            <person name="Minakuchi Y."/>
            <person name="Ohishi K."/>
            <person name="Motoyama A."/>
            <person name="Aizu T."/>
            <person name="Enomoto A."/>
            <person name="Kondo K."/>
            <person name="Tanaka S."/>
            <person name="Hara Y."/>
            <person name="Koshikawa S."/>
            <person name="Sagara H."/>
            <person name="Miura T."/>
            <person name="Yokobori S."/>
            <person name="Miyagawa K."/>
            <person name="Suzuki Y."/>
            <person name="Kubo T."/>
            <person name="Oyama M."/>
            <person name="Kohara Y."/>
            <person name="Fujiyama A."/>
            <person name="Arakawa K."/>
            <person name="Katayama T."/>
            <person name="Toyoda A."/>
            <person name="Kunieda T."/>
        </authorList>
    </citation>
    <scope>NUCLEOTIDE SEQUENCE [LARGE SCALE GENOMIC DNA]</scope>
    <source>
        <strain evidence="2 3">YOKOZUNA-1</strain>
    </source>
</reference>
<evidence type="ECO:0000256" key="1">
    <source>
        <dbReference type="SAM" id="MobiDB-lite"/>
    </source>
</evidence>
<accession>A0A1D1VJA5</accession>
<feature type="compositionally biased region" description="Acidic residues" evidence="1">
    <location>
        <begin position="48"/>
        <end position="73"/>
    </location>
</feature>
<protein>
    <submittedName>
        <fullName evidence="2">Uncharacterized protein</fullName>
    </submittedName>
</protein>
<dbReference type="AlphaFoldDB" id="A0A1D1VJA5"/>
<evidence type="ECO:0000313" key="3">
    <source>
        <dbReference type="Proteomes" id="UP000186922"/>
    </source>
</evidence>
<evidence type="ECO:0000313" key="2">
    <source>
        <dbReference type="EMBL" id="GAU99837.1"/>
    </source>
</evidence>
<dbReference type="Proteomes" id="UP000186922">
    <property type="component" value="Unassembled WGS sequence"/>
</dbReference>